<dbReference type="KEGG" id="btrm:SAMEA390648704205"/>
<dbReference type="Pfam" id="PF17775">
    <property type="entry name" value="YchJ_M-like"/>
    <property type="match status" value="1"/>
</dbReference>
<dbReference type="EMBL" id="LT546645">
    <property type="protein sequence ID" value="SAI74451.1"/>
    <property type="molecule type" value="Genomic_DNA"/>
</dbReference>
<dbReference type="InterPro" id="IPR048469">
    <property type="entry name" value="YchJ-like_M"/>
</dbReference>
<keyword evidence="3" id="KW-1185">Reference proteome</keyword>
<dbReference type="eggNOG" id="COG3012">
    <property type="taxonomic scope" value="Bacteria"/>
</dbReference>
<organism evidence="2 3">
    <name type="scientific">Bordetella trematum</name>
    <dbReference type="NCBI Taxonomy" id="123899"/>
    <lineage>
        <taxon>Bacteria</taxon>
        <taxon>Pseudomonadati</taxon>
        <taxon>Pseudomonadota</taxon>
        <taxon>Betaproteobacteria</taxon>
        <taxon>Burkholderiales</taxon>
        <taxon>Alcaligenaceae</taxon>
        <taxon>Bordetella</taxon>
    </lineage>
</organism>
<dbReference type="OrthoDB" id="21421at2"/>
<name>A0A157L832_9BORD</name>
<protein>
    <recommendedName>
        <fullName evidence="1">YchJ-like middle NTF2-like domain-containing protein</fullName>
    </recommendedName>
</protein>
<evidence type="ECO:0000313" key="2">
    <source>
        <dbReference type="EMBL" id="SAI74451.1"/>
    </source>
</evidence>
<proteinExistence type="predicted"/>
<dbReference type="RefSeq" id="WP_051348164.1">
    <property type="nucleotide sequence ID" value="NZ_CP016340.1"/>
</dbReference>
<dbReference type="InterPro" id="IPR032710">
    <property type="entry name" value="NTF2-like_dom_sf"/>
</dbReference>
<accession>A0A157L832</accession>
<evidence type="ECO:0000313" key="3">
    <source>
        <dbReference type="Proteomes" id="UP000076825"/>
    </source>
</evidence>
<gene>
    <name evidence="2" type="primary">ychJ</name>
    <name evidence="2" type="ORF">SAMEA3906487_04205</name>
</gene>
<dbReference type="AlphaFoldDB" id="A0A157L832"/>
<dbReference type="PATRIC" id="fig|123899.6.peg.4203"/>
<dbReference type="SUPFAM" id="SSF54427">
    <property type="entry name" value="NTF2-like"/>
    <property type="match status" value="1"/>
</dbReference>
<sequence length="114" mass="13281">MPYARCCGLWHHGDAPAPDAATLMRARYSAYVLDELDYLRRTWHPEAPALEPNPADLKWLGLQVKRHVCQDDNHAIVEFVARYRQAGRASRLHEISRFEKIDGRWYYLDGEFPA</sequence>
<dbReference type="Proteomes" id="UP000076825">
    <property type="component" value="Chromosome 1"/>
</dbReference>
<evidence type="ECO:0000259" key="1">
    <source>
        <dbReference type="Pfam" id="PF17775"/>
    </source>
</evidence>
<dbReference type="STRING" id="123899.SAMEA3906487_04205"/>
<reference evidence="2 3" key="1">
    <citation type="submission" date="2016-04" db="EMBL/GenBank/DDBJ databases">
        <authorList>
            <consortium name="Pathogen Informatics"/>
        </authorList>
    </citation>
    <scope>NUCLEOTIDE SEQUENCE [LARGE SCALE GENOMIC DNA]</scope>
    <source>
        <strain evidence="2 3">H044680328</strain>
    </source>
</reference>
<dbReference type="GeneID" id="56588580"/>
<dbReference type="Gene3D" id="3.10.450.50">
    <property type="match status" value="1"/>
</dbReference>
<feature type="domain" description="YchJ-like middle NTF2-like" evidence="1">
    <location>
        <begin position="20"/>
        <end position="110"/>
    </location>
</feature>